<dbReference type="OrthoDB" id="9802815at2"/>
<keyword evidence="3 5" id="KW-0808">Transferase</keyword>
<accession>A0A1H3X1U4</accession>
<dbReference type="EMBL" id="FNQK01000004">
    <property type="protein sequence ID" value="SDZ92498.1"/>
    <property type="molecule type" value="Genomic_DNA"/>
</dbReference>
<dbReference type="InterPro" id="IPR011034">
    <property type="entry name" value="Formyl_transferase-like_C_sf"/>
</dbReference>
<dbReference type="SUPFAM" id="SSF53328">
    <property type="entry name" value="Formyltransferase"/>
    <property type="match status" value="1"/>
</dbReference>
<dbReference type="CDD" id="cd08646">
    <property type="entry name" value="FMT_core_Met-tRNA-FMT_N"/>
    <property type="match status" value="1"/>
</dbReference>
<evidence type="ECO:0000313" key="9">
    <source>
        <dbReference type="Proteomes" id="UP000198846"/>
    </source>
</evidence>
<comment type="catalytic activity">
    <reaction evidence="5">
        <text>L-methionyl-tRNA(fMet) + (6R)-10-formyltetrahydrofolate = N-formyl-L-methionyl-tRNA(fMet) + (6S)-5,6,7,8-tetrahydrofolate + H(+)</text>
        <dbReference type="Rhea" id="RHEA:24380"/>
        <dbReference type="Rhea" id="RHEA-COMP:9952"/>
        <dbReference type="Rhea" id="RHEA-COMP:9953"/>
        <dbReference type="ChEBI" id="CHEBI:15378"/>
        <dbReference type="ChEBI" id="CHEBI:57453"/>
        <dbReference type="ChEBI" id="CHEBI:78530"/>
        <dbReference type="ChEBI" id="CHEBI:78844"/>
        <dbReference type="ChEBI" id="CHEBI:195366"/>
        <dbReference type="EC" id="2.1.2.9"/>
    </reaction>
</comment>
<name>A0A1H3X1U4_BIZPA</name>
<dbReference type="PANTHER" id="PTHR11138:SF5">
    <property type="entry name" value="METHIONYL-TRNA FORMYLTRANSFERASE, MITOCHONDRIAL"/>
    <property type="match status" value="1"/>
</dbReference>
<dbReference type="Pfam" id="PF00551">
    <property type="entry name" value="Formyl_trans_N"/>
    <property type="match status" value="1"/>
</dbReference>
<dbReference type="Pfam" id="PF02911">
    <property type="entry name" value="Formyl_trans_C"/>
    <property type="match status" value="1"/>
</dbReference>
<dbReference type="Proteomes" id="UP000198846">
    <property type="component" value="Unassembled WGS sequence"/>
</dbReference>
<dbReference type="InterPro" id="IPR041711">
    <property type="entry name" value="Met-tRNA-FMT_N"/>
</dbReference>
<organism evidence="8 9">
    <name type="scientific">Bizionia paragorgiae</name>
    <dbReference type="NCBI Taxonomy" id="283786"/>
    <lineage>
        <taxon>Bacteria</taxon>
        <taxon>Pseudomonadati</taxon>
        <taxon>Bacteroidota</taxon>
        <taxon>Flavobacteriia</taxon>
        <taxon>Flavobacteriales</taxon>
        <taxon>Flavobacteriaceae</taxon>
        <taxon>Bizionia</taxon>
    </lineage>
</organism>
<keyword evidence="9" id="KW-1185">Reference proteome</keyword>
<dbReference type="SUPFAM" id="SSF50486">
    <property type="entry name" value="FMT C-terminal domain-like"/>
    <property type="match status" value="1"/>
</dbReference>
<dbReference type="InterPro" id="IPR002376">
    <property type="entry name" value="Formyl_transf_N"/>
</dbReference>
<evidence type="ECO:0000256" key="3">
    <source>
        <dbReference type="ARBA" id="ARBA00022679"/>
    </source>
</evidence>
<dbReference type="InterPro" id="IPR036477">
    <property type="entry name" value="Formyl_transf_N_sf"/>
</dbReference>
<feature type="domain" description="Formyl transferase N-terminal" evidence="6">
    <location>
        <begin position="9"/>
        <end position="185"/>
    </location>
</feature>
<reference evidence="8 9" key="1">
    <citation type="submission" date="2016-10" db="EMBL/GenBank/DDBJ databases">
        <authorList>
            <person name="de Groot N.N."/>
        </authorList>
    </citation>
    <scope>NUCLEOTIDE SEQUENCE [LARGE SCALE GENOMIC DNA]</scope>
    <source>
        <strain evidence="8 9">DSM 23842</strain>
    </source>
</reference>
<evidence type="ECO:0000256" key="2">
    <source>
        <dbReference type="ARBA" id="ARBA00012261"/>
    </source>
</evidence>
<dbReference type="EC" id="2.1.2.9" evidence="2 5"/>
<dbReference type="HAMAP" id="MF_00182">
    <property type="entry name" value="Formyl_trans"/>
    <property type="match status" value="1"/>
</dbReference>
<dbReference type="NCBIfam" id="TIGR00460">
    <property type="entry name" value="fmt"/>
    <property type="match status" value="1"/>
</dbReference>
<evidence type="ECO:0000313" key="8">
    <source>
        <dbReference type="EMBL" id="SDZ92498.1"/>
    </source>
</evidence>
<dbReference type="InterPro" id="IPR005794">
    <property type="entry name" value="Fmt"/>
</dbReference>
<evidence type="ECO:0000256" key="4">
    <source>
        <dbReference type="ARBA" id="ARBA00022917"/>
    </source>
</evidence>
<dbReference type="RefSeq" id="WP_092132645.1">
    <property type="nucleotide sequence ID" value="NZ_FNQK01000004.1"/>
</dbReference>
<dbReference type="InterPro" id="IPR044135">
    <property type="entry name" value="Met-tRNA-FMT_C"/>
</dbReference>
<dbReference type="GO" id="GO:0004479">
    <property type="term" value="F:methionyl-tRNA formyltransferase activity"/>
    <property type="evidence" value="ECO:0007669"/>
    <property type="project" value="UniProtKB-UniRule"/>
</dbReference>
<dbReference type="STRING" id="283786.SAMN04487990_10476"/>
<feature type="domain" description="Formyl transferase C-terminal" evidence="7">
    <location>
        <begin position="210"/>
        <end position="310"/>
    </location>
</feature>
<comment type="similarity">
    <text evidence="1 5">Belongs to the Fmt family.</text>
</comment>
<proteinExistence type="inferred from homology"/>
<gene>
    <name evidence="5" type="primary">fmt</name>
    <name evidence="8" type="ORF">SAMN04487990_10476</name>
</gene>
<sequence length="319" mass="35446">MKETHRDLRIVFMGTPDFAVTQLQALLDNHFNVVGVITAPDKPAGRGRKLNESAVKVYAKDKGLTLLQPTNLKDDTFLAELKALNANLQIVVAFRMLPKVVWQMPEYGTFNLHASLLPNYRGAAPINWAIINGETETGVSTFFIDEKIDTGAMILQEALAIDPNENAGSLHDKLMHLGSDLILKTVNLIAQGEVKTTPQPEDAISKTAYKLNKDNCKIDWNASIHDIHNHIRGLSPYPAAWCLFQNGEDSLDIKIYDVMKEMEAHDLSVGQIVSTKKELKVAVKEGYISILKIKLPGKKLMDIKSLLNGYEVKSDAKML</sequence>
<comment type="function">
    <text evidence="5">Attaches a formyl group to the free amino group of methionyl-tRNA(fMet). The formyl group appears to play a dual role in the initiator identity of N-formylmethionyl-tRNA by promoting its recognition by IF2 and preventing the misappropriation of this tRNA by the elongation apparatus.</text>
</comment>
<evidence type="ECO:0000256" key="1">
    <source>
        <dbReference type="ARBA" id="ARBA00010699"/>
    </source>
</evidence>
<dbReference type="PANTHER" id="PTHR11138">
    <property type="entry name" value="METHIONYL-TRNA FORMYLTRANSFERASE"/>
    <property type="match status" value="1"/>
</dbReference>
<evidence type="ECO:0000259" key="7">
    <source>
        <dbReference type="Pfam" id="PF02911"/>
    </source>
</evidence>
<keyword evidence="4 5" id="KW-0648">Protein biosynthesis</keyword>
<feature type="binding site" evidence="5">
    <location>
        <begin position="115"/>
        <end position="118"/>
    </location>
    <ligand>
        <name>(6S)-5,6,7,8-tetrahydrofolate</name>
        <dbReference type="ChEBI" id="CHEBI:57453"/>
    </ligand>
</feature>
<dbReference type="CDD" id="cd08704">
    <property type="entry name" value="Met_tRNA_FMT_C"/>
    <property type="match status" value="1"/>
</dbReference>
<dbReference type="AlphaFoldDB" id="A0A1H3X1U4"/>
<protein>
    <recommendedName>
        <fullName evidence="2 5">Methionyl-tRNA formyltransferase</fullName>
        <ecNumber evidence="2 5">2.1.2.9</ecNumber>
    </recommendedName>
</protein>
<dbReference type="GO" id="GO:0005829">
    <property type="term" value="C:cytosol"/>
    <property type="evidence" value="ECO:0007669"/>
    <property type="project" value="TreeGrafter"/>
</dbReference>
<evidence type="ECO:0000256" key="5">
    <source>
        <dbReference type="HAMAP-Rule" id="MF_00182"/>
    </source>
</evidence>
<evidence type="ECO:0000259" key="6">
    <source>
        <dbReference type="Pfam" id="PF00551"/>
    </source>
</evidence>
<dbReference type="Gene3D" id="3.40.50.12230">
    <property type="match status" value="1"/>
</dbReference>
<dbReference type="InterPro" id="IPR005793">
    <property type="entry name" value="Formyl_trans_C"/>
</dbReference>